<evidence type="ECO:0000256" key="1">
    <source>
        <dbReference type="ARBA" id="ARBA00007365"/>
    </source>
</evidence>
<reference evidence="7" key="1">
    <citation type="submission" date="2015-11" db="EMBL/GenBank/DDBJ databases">
        <authorList>
            <person name="Varghese N."/>
        </authorList>
    </citation>
    <scope>NUCLEOTIDE SEQUENCE [LARGE SCALE GENOMIC DNA]</scope>
</reference>
<keyword evidence="4" id="KW-0732">Signal</keyword>
<comment type="catalytic activity">
    <reaction evidence="4">
        <text>[protein]-peptidylproline (omega=180) = [protein]-peptidylproline (omega=0)</text>
        <dbReference type="Rhea" id="RHEA:16237"/>
        <dbReference type="Rhea" id="RHEA-COMP:10747"/>
        <dbReference type="Rhea" id="RHEA-COMP:10748"/>
        <dbReference type="ChEBI" id="CHEBI:83833"/>
        <dbReference type="ChEBI" id="CHEBI:83834"/>
        <dbReference type="EC" id="5.2.1.8"/>
    </reaction>
</comment>
<keyword evidence="2 4" id="KW-0697">Rotamase</keyword>
<dbReference type="EMBL" id="FAOO01000009">
    <property type="protein sequence ID" value="CUU06228.1"/>
    <property type="molecule type" value="Genomic_DNA"/>
</dbReference>
<evidence type="ECO:0000256" key="4">
    <source>
        <dbReference type="RuleBase" id="RU363019"/>
    </source>
</evidence>
<evidence type="ECO:0000256" key="2">
    <source>
        <dbReference type="ARBA" id="ARBA00023110"/>
    </source>
</evidence>
<dbReference type="PANTHER" id="PTHR45625">
    <property type="entry name" value="PEPTIDYL-PROLYL CIS-TRANS ISOMERASE-RELATED"/>
    <property type="match status" value="1"/>
</dbReference>
<evidence type="ECO:0000313" key="6">
    <source>
        <dbReference type="EMBL" id="CUU06228.1"/>
    </source>
</evidence>
<dbReference type="InterPro" id="IPR020892">
    <property type="entry name" value="Cyclophilin-type_PPIase_CS"/>
</dbReference>
<dbReference type="CDD" id="cd00317">
    <property type="entry name" value="cyclophilin"/>
    <property type="match status" value="1"/>
</dbReference>
<keyword evidence="7" id="KW-1185">Reference proteome</keyword>
<comment type="similarity">
    <text evidence="1 4">Belongs to the cyclophilin-type PPIase family.</text>
</comment>
<feature type="domain" description="PPIase cyclophilin-type" evidence="5">
    <location>
        <begin position="28"/>
        <end position="189"/>
    </location>
</feature>
<sequence length="195" mass="22071">MRKLILVISGLLFLCSFGVKSQTKESKEEEVVVIETKFGNIVIELFDDVAPRHAQNFRKLVKEGFYNGTTFHRVIPDFVIQGGDPLSKDSDKSNDGRGGPGYTLPAEIKMPHKKGFVGAARQPDNVNPEKRSNGSQFYICLKDLPHLDGNYTVFGRVIEGMDVVEKIAHVPRDNRDNPIERVEMRRVYLKKIKVK</sequence>
<feature type="chain" id="PRO_5006520320" description="Peptidyl-prolyl cis-trans isomerase" evidence="4">
    <location>
        <begin position="22"/>
        <end position="195"/>
    </location>
</feature>
<dbReference type="InterPro" id="IPR002130">
    <property type="entry name" value="Cyclophilin-type_PPIase_dom"/>
</dbReference>
<dbReference type="InterPro" id="IPR044666">
    <property type="entry name" value="Cyclophilin_A-like"/>
</dbReference>
<dbReference type="InterPro" id="IPR029000">
    <property type="entry name" value="Cyclophilin-like_dom_sf"/>
</dbReference>
<feature type="signal peptide" evidence="4">
    <location>
        <begin position="1"/>
        <end position="21"/>
    </location>
</feature>
<proteinExistence type="inferred from homology"/>
<evidence type="ECO:0000256" key="3">
    <source>
        <dbReference type="ARBA" id="ARBA00023235"/>
    </source>
</evidence>
<evidence type="ECO:0000259" key="5">
    <source>
        <dbReference type="PROSITE" id="PS50072"/>
    </source>
</evidence>
<dbReference type="PRINTS" id="PR00153">
    <property type="entry name" value="CSAPPISMRASE"/>
</dbReference>
<gene>
    <name evidence="6" type="ORF">JGI1_01456</name>
</gene>
<dbReference type="PROSITE" id="PS00170">
    <property type="entry name" value="CSA_PPIASE_1"/>
    <property type="match status" value="1"/>
</dbReference>
<dbReference type="EC" id="5.2.1.8" evidence="4"/>
<dbReference type="RefSeq" id="WP_140945195.1">
    <property type="nucleotide sequence ID" value="NZ_FAOO01000009.1"/>
</dbReference>
<dbReference type="PANTHER" id="PTHR45625:SF4">
    <property type="entry name" value="PEPTIDYLPROLYL ISOMERASE DOMAIN AND WD REPEAT-CONTAINING PROTEIN 1"/>
    <property type="match status" value="1"/>
</dbReference>
<protein>
    <recommendedName>
        <fullName evidence="4">Peptidyl-prolyl cis-trans isomerase</fullName>
        <shortName evidence="4">PPIase</shortName>
        <ecNumber evidence="4">5.2.1.8</ecNumber>
    </recommendedName>
</protein>
<dbReference type="AlphaFoldDB" id="A0A0S4N4L6"/>
<comment type="function">
    <text evidence="4">PPIases accelerate the folding of proteins. It catalyzes the cis-trans isomerization of proline imidic peptide bonds in oligopeptides.</text>
</comment>
<dbReference type="SUPFAM" id="SSF50891">
    <property type="entry name" value="Cyclophilin-like"/>
    <property type="match status" value="1"/>
</dbReference>
<dbReference type="GO" id="GO:0006457">
    <property type="term" value="P:protein folding"/>
    <property type="evidence" value="ECO:0007669"/>
    <property type="project" value="InterPro"/>
</dbReference>
<organism evidence="6 7">
    <name type="scientific">Candidatus Thermokryptus mobilis</name>
    <dbReference type="NCBI Taxonomy" id="1643428"/>
    <lineage>
        <taxon>Bacteria</taxon>
        <taxon>Pseudomonadati</taxon>
        <taxon>Candidatus Kryptoniota</taxon>
        <taxon>Candidatus Thermokryptus</taxon>
    </lineage>
</organism>
<dbReference type="STRING" id="1643428.GCA_001442855_01425"/>
<dbReference type="GO" id="GO:0003755">
    <property type="term" value="F:peptidyl-prolyl cis-trans isomerase activity"/>
    <property type="evidence" value="ECO:0007669"/>
    <property type="project" value="UniProtKB-UniRule"/>
</dbReference>
<accession>A0A0S4N4L6</accession>
<dbReference type="Pfam" id="PF00160">
    <property type="entry name" value="Pro_isomerase"/>
    <property type="match status" value="1"/>
</dbReference>
<evidence type="ECO:0000313" key="7">
    <source>
        <dbReference type="Proteomes" id="UP000320623"/>
    </source>
</evidence>
<name>A0A0S4N4L6_9BACT</name>
<dbReference type="Gene3D" id="2.40.100.10">
    <property type="entry name" value="Cyclophilin-like"/>
    <property type="match status" value="1"/>
</dbReference>
<keyword evidence="3 4" id="KW-0413">Isomerase</keyword>
<dbReference type="Proteomes" id="UP000320623">
    <property type="component" value="Unassembled WGS sequence"/>
</dbReference>
<dbReference type="PROSITE" id="PS50072">
    <property type="entry name" value="CSA_PPIASE_2"/>
    <property type="match status" value="1"/>
</dbReference>
<dbReference type="OrthoDB" id="9807797at2"/>